<keyword evidence="5" id="KW-1185">Reference proteome</keyword>
<dbReference type="InterPro" id="IPR002470">
    <property type="entry name" value="Peptidase_S9A"/>
</dbReference>
<dbReference type="Gene3D" id="2.120.10.30">
    <property type="entry name" value="TolB, C-terminal domain"/>
    <property type="match status" value="1"/>
</dbReference>
<organism evidence="4 5">
    <name type="scientific">Phenylobacterium terrae</name>
    <dbReference type="NCBI Taxonomy" id="2665495"/>
    <lineage>
        <taxon>Bacteria</taxon>
        <taxon>Pseudomonadati</taxon>
        <taxon>Pseudomonadota</taxon>
        <taxon>Alphaproteobacteria</taxon>
        <taxon>Caulobacterales</taxon>
        <taxon>Caulobacteraceae</taxon>
        <taxon>Phenylobacterium</taxon>
    </lineage>
</organism>
<dbReference type="PANTHER" id="PTHR42776">
    <property type="entry name" value="SERINE PEPTIDASE S9 FAMILY MEMBER"/>
    <property type="match status" value="1"/>
</dbReference>
<protein>
    <submittedName>
        <fullName evidence="4">S9 family peptidase</fullName>
    </submittedName>
</protein>
<keyword evidence="2" id="KW-0732">Signal</keyword>
<proteinExistence type="predicted"/>
<evidence type="ECO:0000313" key="4">
    <source>
        <dbReference type="EMBL" id="MFD1783790.1"/>
    </source>
</evidence>
<dbReference type="PRINTS" id="PR00862">
    <property type="entry name" value="PROLIGOPTASE"/>
</dbReference>
<dbReference type="RefSeq" id="WP_377283018.1">
    <property type="nucleotide sequence ID" value="NZ_JBHRSI010000008.1"/>
</dbReference>
<evidence type="ECO:0000313" key="5">
    <source>
        <dbReference type="Proteomes" id="UP001597237"/>
    </source>
</evidence>
<comment type="caution">
    <text evidence="4">The sequence shown here is derived from an EMBL/GenBank/DDBJ whole genome shotgun (WGS) entry which is preliminary data.</text>
</comment>
<feature type="domain" description="Peptidase S9 prolyl oligopeptidase catalytic" evidence="3">
    <location>
        <begin position="428"/>
        <end position="639"/>
    </location>
</feature>
<gene>
    <name evidence="4" type="ORF">ACFSC0_10325</name>
</gene>
<dbReference type="SUPFAM" id="SSF82171">
    <property type="entry name" value="DPP6 N-terminal domain-like"/>
    <property type="match status" value="1"/>
</dbReference>
<dbReference type="InterPro" id="IPR011042">
    <property type="entry name" value="6-blade_b-propeller_TolB-like"/>
</dbReference>
<accession>A0ABW4N3K7</accession>
<dbReference type="Pfam" id="PF00326">
    <property type="entry name" value="Peptidase_S9"/>
    <property type="match status" value="1"/>
</dbReference>
<dbReference type="InterPro" id="IPR001375">
    <property type="entry name" value="Peptidase_S9_cat"/>
</dbReference>
<dbReference type="PANTHER" id="PTHR42776:SF27">
    <property type="entry name" value="DIPEPTIDYL PEPTIDASE FAMILY MEMBER 6"/>
    <property type="match status" value="1"/>
</dbReference>
<sequence length="677" mass="73568">MRIQLLAAAAALALLAPLAAPAQTQAPLIERTKFFGNPEKIGGQISPDGKWLSWIAPRDGVRNVWVAPVNDPSAAKPMTAEKSRPIAGYWWSPDSKQILFITDKGGDENFLLYGVDVASGVQKTLTPFEKTRAQIVGRSRLVKDRILVGLNNRDPRWHDVHSLDLATGKLTPVLQNDGFASFSVDQQLNIRTAIKSRPDGGMDLYKVENGKVAAAPYETIPFEDTETTQPTSFTPDGKTRYWMDSRGRDTAALIAEDVATGKKTLIAENAKSDIGGALVDHETGKVLAYAFNYFKTEWTPTDPAVKADLDFLMSQLKGELSIASRTDDDALWIVGVDPVTSPSAAYLYDRKAKKLTKLYVTRPALEGAPLAPMHPLEIKTRDGLTQVSYLTLPPGSDADGDGRPEKPVPMVLYVHGGPWGRDTYGYHSIHQWLANRGYAVLSPNFRGSTGFGKSYINAGDREWGRKMHDDLIDAVDWAVKSGVAPKDKVAIMGGSYGGYATLAGLTFTPDTFACGVDIVGPSNINTLLSTIPPYWEAARSIFAKRVGDISTPEGQAMLKERSPLTHAHKIKRPLLIGQGANDPRVKQAESDQIVQAMQAKNIPVTYVLFPDEGHGFARPENNIAFNATAENFLAKCLGGRAEPYKDAFAGSSIQVPHGAEFAPGLKAALESRQVATR</sequence>
<evidence type="ECO:0000259" key="3">
    <source>
        <dbReference type="Pfam" id="PF00326"/>
    </source>
</evidence>
<dbReference type="Gene3D" id="3.40.50.1820">
    <property type="entry name" value="alpha/beta hydrolase"/>
    <property type="match status" value="1"/>
</dbReference>
<dbReference type="EMBL" id="JBHUEY010000001">
    <property type="protein sequence ID" value="MFD1783790.1"/>
    <property type="molecule type" value="Genomic_DNA"/>
</dbReference>
<evidence type="ECO:0000256" key="2">
    <source>
        <dbReference type="SAM" id="SignalP"/>
    </source>
</evidence>
<name>A0ABW4N3K7_9CAUL</name>
<dbReference type="Proteomes" id="UP001597237">
    <property type="component" value="Unassembled WGS sequence"/>
</dbReference>
<dbReference type="SUPFAM" id="SSF53474">
    <property type="entry name" value="alpha/beta-Hydrolases"/>
    <property type="match status" value="1"/>
</dbReference>
<feature type="signal peptide" evidence="2">
    <location>
        <begin position="1"/>
        <end position="22"/>
    </location>
</feature>
<feature type="chain" id="PRO_5045300450" evidence="2">
    <location>
        <begin position="23"/>
        <end position="677"/>
    </location>
</feature>
<evidence type="ECO:0000256" key="1">
    <source>
        <dbReference type="ARBA" id="ARBA00022801"/>
    </source>
</evidence>
<dbReference type="InterPro" id="IPR029058">
    <property type="entry name" value="AB_hydrolase_fold"/>
</dbReference>
<reference evidence="5" key="1">
    <citation type="journal article" date="2019" name="Int. J. Syst. Evol. Microbiol.">
        <title>The Global Catalogue of Microorganisms (GCM) 10K type strain sequencing project: providing services to taxonomists for standard genome sequencing and annotation.</title>
        <authorList>
            <consortium name="The Broad Institute Genomics Platform"/>
            <consortium name="The Broad Institute Genome Sequencing Center for Infectious Disease"/>
            <person name="Wu L."/>
            <person name="Ma J."/>
        </authorList>
    </citation>
    <scope>NUCLEOTIDE SEQUENCE [LARGE SCALE GENOMIC DNA]</scope>
    <source>
        <strain evidence="5">DFY28</strain>
    </source>
</reference>
<keyword evidence="1" id="KW-0378">Hydrolase</keyword>